<dbReference type="OMA" id="CYLLERV"/>
<dbReference type="STRING" id="6210.W6UBN0"/>
<dbReference type="Pfam" id="PF00013">
    <property type="entry name" value="KH_1"/>
    <property type="match status" value="2"/>
</dbReference>
<feature type="compositionally biased region" description="Pro residues" evidence="4">
    <location>
        <begin position="266"/>
        <end position="276"/>
    </location>
</feature>
<feature type="compositionally biased region" description="Pro residues" evidence="4">
    <location>
        <begin position="345"/>
        <end position="354"/>
    </location>
</feature>
<keyword evidence="3" id="KW-0175">Coiled coil</keyword>
<dbReference type="PANTHER" id="PTHR10288">
    <property type="entry name" value="KH DOMAIN CONTAINING RNA BINDING PROTEIN"/>
    <property type="match status" value="1"/>
</dbReference>
<feature type="region of interest" description="Disordered" evidence="4">
    <location>
        <begin position="468"/>
        <end position="490"/>
    </location>
</feature>
<comment type="caution">
    <text evidence="6">The sequence shown here is derived from an EMBL/GenBank/DDBJ whole genome shotgun (WGS) entry which is preliminary data.</text>
</comment>
<dbReference type="CDD" id="cd22432">
    <property type="entry name" value="KH-I_HNRNPK_rpt1"/>
    <property type="match status" value="1"/>
</dbReference>
<accession>W6UBN0</accession>
<feature type="region of interest" description="Disordered" evidence="4">
    <location>
        <begin position="244"/>
        <end position="379"/>
    </location>
</feature>
<dbReference type="CTD" id="36342931"/>
<dbReference type="CDD" id="cd22433">
    <property type="entry name" value="KH-I_HNRNPK_rpt2"/>
    <property type="match status" value="1"/>
</dbReference>
<proteinExistence type="predicted"/>
<dbReference type="SMART" id="SM00322">
    <property type="entry name" value="KH"/>
    <property type="match status" value="2"/>
</dbReference>
<feature type="compositionally biased region" description="Pro residues" evidence="4">
    <location>
        <begin position="302"/>
        <end position="312"/>
    </location>
</feature>
<organism evidence="6 7">
    <name type="scientific">Echinococcus granulosus</name>
    <name type="common">Hydatid tapeworm</name>
    <dbReference type="NCBI Taxonomy" id="6210"/>
    <lineage>
        <taxon>Eukaryota</taxon>
        <taxon>Metazoa</taxon>
        <taxon>Spiralia</taxon>
        <taxon>Lophotrochozoa</taxon>
        <taxon>Platyhelminthes</taxon>
        <taxon>Cestoda</taxon>
        <taxon>Eucestoda</taxon>
        <taxon>Cyclophyllidea</taxon>
        <taxon>Taeniidae</taxon>
        <taxon>Echinococcus</taxon>
        <taxon>Echinococcus granulosus group</taxon>
    </lineage>
</organism>
<keyword evidence="2" id="KW-0694">RNA-binding</keyword>
<dbReference type="AlphaFoldDB" id="W6UBN0"/>
<dbReference type="PROSITE" id="PS50084">
    <property type="entry name" value="KH_TYPE_1"/>
    <property type="match status" value="2"/>
</dbReference>
<dbReference type="InterPro" id="IPR004088">
    <property type="entry name" value="KH_dom_type_1"/>
</dbReference>
<protein>
    <submittedName>
        <fullName evidence="6">Heterogeneous nuclear ribonucleoprotein K</fullName>
    </submittedName>
</protein>
<feature type="compositionally biased region" description="Acidic residues" evidence="4">
    <location>
        <begin position="123"/>
        <end position="133"/>
    </location>
</feature>
<keyword evidence="6" id="KW-0687">Ribonucleoprotein</keyword>
<dbReference type="GeneID" id="36342931"/>
<feature type="domain" description="K Homology" evidence="5">
    <location>
        <begin position="135"/>
        <end position="207"/>
    </location>
</feature>
<sequence length="828" mass="87959">MKRDGREFDNEVPPKKVQRGDVSNIAVRFLIPARAAGLIIGKGGENIKRIRNQFSVRLNIPDTRGIERVFTIEGALGDICNVWRDIMPKLKDVMSAKLSDPKVIMGQQRFPRRRQQRNQGEGDQPENEDAEEEEKMVDLRLLVHQSIAGCIIGKGGERIRELRQKYQMRVIKVYQMLAPCSTDRVVQLIAEPENAVQCMEAIVEVAENTTIRGPTEPYDASNCSEADALTYGGWLSPEGLQALSQGMPIGSGGGGGGRRAWAHGGVPPPHPPPPPAMYLGRQQQSQQQQQMQQRGVGGPPIYQQPPPPPPSQFAPRGLPPRQQQWGYPDGYGDATSAVGSGGYPGYPPPPPPQQQPQQQQAPPMPVAPPIQQSTVLGAGGVGVGGYDNAGLYAQPPQSTGYNVPPPQVPAGAPPAAAAAMYRMNAPLNNPAAAAAAAAAVAAAAAAATGGGGGGGVGGAPMYGGLAPPTVPGGGGGGGPPQPPAPVPQPSPYGYAMGAAAASGLPAPNVPPPTAATAAGYPPGGACTANFGTSVFVRMSRLHELAVDLGIEVDKFANRIEEEKRRINEAKARFDRQLKQRLDREEEASSLEADLERLQKTLFVPTSAAATTTCGPYLLKALGEVRAAAQRMRDERMEILTEYRTKLDQCEVLCRRNAMLEAFIDTWRKSLAEGKNLSELPELIKKLSEEVAHFYSTPVHQLLEEALAETPNAAGDSAMEVSTISASATGTMLPPVPPETVKLPTTTATRSGLVDEAICNATTVETSMFRVRGGTEPSILLGQSSLGEFSRLDCLDATLTDGQGIYSEEALHKLMQARADVTLDQDQTL</sequence>
<dbReference type="Proteomes" id="UP000019149">
    <property type="component" value="Unassembled WGS sequence"/>
</dbReference>
<dbReference type="InterPro" id="IPR036612">
    <property type="entry name" value="KH_dom_type_1_sf"/>
</dbReference>
<feature type="coiled-coil region" evidence="3">
    <location>
        <begin position="552"/>
        <end position="600"/>
    </location>
</feature>
<feature type="compositionally biased region" description="Low complexity" evidence="4">
    <location>
        <begin position="282"/>
        <end position="293"/>
    </location>
</feature>
<evidence type="ECO:0000256" key="2">
    <source>
        <dbReference type="PROSITE-ProRule" id="PRU00117"/>
    </source>
</evidence>
<evidence type="ECO:0000256" key="4">
    <source>
        <dbReference type="SAM" id="MobiDB-lite"/>
    </source>
</evidence>
<dbReference type="OrthoDB" id="442947at2759"/>
<dbReference type="InterPro" id="IPR004087">
    <property type="entry name" value="KH_dom"/>
</dbReference>
<dbReference type="GO" id="GO:0003723">
    <property type="term" value="F:RNA binding"/>
    <property type="evidence" value="ECO:0007669"/>
    <property type="project" value="UniProtKB-UniRule"/>
</dbReference>
<evidence type="ECO:0000313" key="7">
    <source>
        <dbReference type="Proteomes" id="UP000019149"/>
    </source>
</evidence>
<evidence type="ECO:0000313" key="6">
    <source>
        <dbReference type="EMBL" id="EUB57946.1"/>
    </source>
</evidence>
<name>W6UBN0_ECHGR</name>
<gene>
    <name evidence="6" type="ORF">EGR_07216</name>
</gene>
<dbReference type="Gene3D" id="3.30.1370.10">
    <property type="entry name" value="K Homology domain, type 1"/>
    <property type="match status" value="2"/>
</dbReference>
<feature type="domain" description="K Homology" evidence="5">
    <location>
        <begin position="23"/>
        <end position="91"/>
    </location>
</feature>
<evidence type="ECO:0000259" key="5">
    <source>
        <dbReference type="SMART" id="SM00322"/>
    </source>
</evidence>
<dbReference type="SUPFAM" id="SSF54791">
    <property type="entry name" value="Eukaryotic type KH-domain (KH-domain type I)"/>
    <property type="match status" value="2"/>
</dbReference>
<keyword evidence="1" id="KW-0677">Repeat</keyword>
<dbReference type="RefSeq" id="XP_024349142.1">
    <property type="nucleotide sequence ID" value="XM_024496465.1"/>
</dbReference>
<dbReference type="GO" id="GO:1990904">
    <property type="term" value="C:ribonucleoprotein complex"/>
    <property type="evidence" value="ECO:0007669"/>
    <property type="project" value="UniProtKB-KW"/>
</dbReference>
<evidence type="ECO:0000256" key="1">
    <source>
        <dbReference type="ARBA" id="ARBA00022737"/>
    </source>
</evidence>
<reference evidence="6 7" key="1">
    <citation type="journal article" date="2013" name="Nat. Genet.">
        <title>The genome of the hydatid tapeworm Echinococcus granulosus.</title>
        <authorList>
            <person name="Zheng H."/>
            <person name="Zhang W."/>
            <person name="Zhang L."/>
            <person name="Zhang Z."/>
            <person name="Li J."/>
            <person name="Lu G."/>
            <person name="Zhu Y."/>
            <person name="Wang Y."/>
            <person name="Huang Y."/>
            <person name="Liu J."/>
            <person name="Kang H."/>
            <person name="Chen J."/>
            <person name="Wang L."/>
            <person name="Chen A."/>
            <person name="Yu S."/>
            <person name="Gao Z."/>
            <person name="Jin L."/>
            <person name="Gu W."/>
            <person name="Wang Z."/>
            <person name="Zhao L."/>
            <person name="Shi B."/>
            <person name="Wen H."/>
            <person name="Lin R."/>
            <person name="Jones M.K."/>
            <person name="Brejova B."/>
            <person name="Vinar T."/>
            <person name="Zhao G."/>
            <person name="McManus D.P."/>
            <person name="Chen Z."/>
            <person name="Zhou Y."/>
            <person name="Wang S."/>
        </authorList>
    </citation>
    <scope>NUCLEOTIDE SEQUENCE [LARGE SCALE GENOMIC DNA]</scope>
</reference>
<keyword evidence="7" id="KW-1185">Reference proteome</keyword>
<dbReference type="KEGG" id="egl:EGR_07216"/>
<dbReference type="EMBL" id="APAU02000072">
    <property type="protein sequence ID" value="EUB57946.1"/>
    <property type="molecule type" value="Genomic_DNA"/>
</dbReference>
<feature type="region of interest" description="Disordered" evidence="4">
    <location>
        <begin position="104"/>
        <end position="133"/>
    </location>
</feature>
<feature type="compositionally biased region" description="Pro residues" evidence="4">
    <location>
        <begin position="479"/>
        <end position="490"/>
    </location>
</feature>
<evidence type="ECO:0000256" key="3">
    <source>
        <dbReference type="SAM" id="Coils"/>
    </source>
</evidence>
<feature type="compositionally biased region" description="Gly residues" evidence="4">
    <location>
        <begin position="249"/>
        <end position="258"/>
    </location>
</feature>